<gene>
    <name evidence="1" type="ORF">J4709_29660</name>
</gene>
<protein>
    <recommendedName>
        <fullName evidence="3">MoaD/ThiS family protein</fullName>
    </recommendedName>
</protein>
<keyword evidence="2" id="KW-1185">Reference proteome</keyword>
<sequence>MTELWFCVLTLEQPTSRGEITGTRAEVLELAPGTTRQQVYDHMRGLFPPEFSHPTTIHFSVERDQLPIGGSPAAMNHQNIAPGA</sequence>
<comment type="caution">
    <text evidence="1">The sequence shown here is derived from an EMBL/GenBank/DDBJ whole genome shotgun (WGS) entry which is preliminary data.</text>
</comment>
<name>A0ABS3RYC9_9ACTN</name>
<evidence type="ECO:0000313" key="1">
    <source>
        <dbReference type="EMBL" id="MBO2461745.1"/>
    </source>
</evidence>
<evidence type="ECO:0008006" key="3">
    <source>
        <dbReference type="Google" id="ProtNLM"/>
    </source>
</evidence>
<organism evidence="1 2">
    <name type="scientific">Actinomadura violacea</name>
    <dbReference type="NCBI Taxonomy" id="2819934"/>
    <lineage>
        <taxon>Bacteria</taxon>
        <taxon>Bacillati</taxon>
        <taxon>Actinomycetota</taxon>
        <taxon>Actinomycetes</taxon>
        <taxon>Streptosporangiales</taxon>
        <taxon>Thermomonosporaceae</taxon>
        <taxon>Actinomadura</taxon>
    </lineage>
</organism>
<evidence type="ECO:0000313" key="2">
    <source>
        <dbReference type="Proteomes" id="UP000680206"/>
    </source>
</evidence>
<dbReference type="EMBL" id="JAGEPF010000018">
    <property type="protein sequence ID" value="MBO2461745.1"/>
    <property type="molecule type" value="Genomic_DNA"/>
</dbReference>
<dbReference type="Proteomes" id="UP000680206">
    <property type="component" value="Unassembled WGS sequence"/>
</dbReference>
<proteinExistence type="predicted"/>
<accession>A0ABS3RYC9</accession>
<reference evidence="1 2" key="1">
    <citation type="submission" date="2021-03" db="EMBL/GenBank/DDBJ databases">
        <title>Actinomadura violae sp. nov., isolated from lichen in Thailand.</title>
        <authorList>
            <person name="Kanchanasin P."/>
            <person name="Saeng-In P."/>
            <person name="Phongsopitanun W."/>
            <person name="Yuki M."/>
            <person name="Kudo T."/>
            <person name="Ohkuma M."/>
            <person name="Tanasupawat S."/>
        </authorList>
    </citation>
    <scope>NUCLEOTIDE SEQUENCE [LARGE SCALE GENOMIC DNA]</scope>
    <source>
        <strain evidence="1 2">LCR2-06</strain>
    </source>
</reference>
<dbReference type="RefSeq" id="WP_208245263.1">
    <property type="nucleotide sequence ID" value="NZ_JAGEPF010000018.1"/>
</dbReference>